<evidence type="ECO:0000259" key="8">
    <source>
        <dbReference type="Pfam" id="PF01052"/>
    </source>
</evidence>
<comment type="caution">
    <text evidence="9">The sequence shown here is derived from an EMBL/GenBank/DDBJ whole genome shotgun (WGS) entry which is preliminary data.</text>
</comment>
<proteinExistence type="inferred from homology"/>
<evidence type="ECO:0000256" key="3">
    <source>
        <dbReference type="ARBA" id="ARBA00022475"/>
    </source>
</evidence>
<keyword evidence="9" id="KW-0969">Cilium</keyword>
<keyword evidence="5 7" id="KW-0283">Flagellar rotation</keyword>
<accession>A0A219BA76</accession>
<dbReference type="GO" id="GO:0071973">
    <property type="term" value="P:bacterial-type flagellum-dependent cell motility"/>
    <property type="evidence" value="ECO:0007669"/>
    <property type="project" value="UniProtKB-UniRule"/>
</dbReference>
<evidence type="ECO:0000256" key="2">
    <source>
        <dbReference type="ARBA" id="ARBA00021897"/>
    </source>
</evidence>
<reference evidence="10" key="1">
    <citation type="submission" date="2017-05" db="EMBL/GenBank/DDBJ databases">
        <authorList>
            <person name="Lin X."/>
        </authorList>
    </citation>
    <scope>NUCLEOTIDE SEQUENCE [LARGE SCALE GENOMIC DNA]</scope>
    <source>
        <strain evidence="10">JLT2012</strain>
    </source>
</reference>
<dbReference type="InterPro" id="IPR051469">
    <property type="entry name" value="FliN/MopA/SpaO"/>
</dbReference>
<name>A0A219BA76_9SPHN</name>
<dbReference type="EMBL" id="NFZT01000001">
    <property type="protein sequence ID" value="OWV34709.1"/>
    <property type="molecule type" value="Genomic_DNA"/>
</dbReference>
<dbReference type="InterPro" id="IPR036429">
    <property type="entry name" value="SpoA-like_sf"/>
</dbReference>
<sequence>MTQIPADVAVTPAFEDLGAAEPASDPATAAADARAEHAAPAEAKGVGGLRSSLLAVHDVPVKVKVVLGRSRMRIERLLELEAGAVVELDRRVGEPVDVYVNDRLIARGEVVMIDSSLGVTLTEVVRQDS</sequence>
<dbReference type="GO" id="GO:0005886">
    <property type="term" value="C:plasma membrane"/>
    <property type="evidence" value="ECO:0007669"/>
    <property type="project" value="UniProtKB-SubCell"/>
</dbReference>
<keyword evidence="9" id="KW-0966">Cell projection</keyword>
<keyword evidence="7" id="KW-0975">Bacterial flagellum</keyword>
<keyword evidence="4 7" id="KW-0145">Chemotaxis</keyword>
<evidence type="ECO:0000256" key="4">
    <source>
        <dbReference type="ARBA" id="ARBA00022500"/>
    </source>
</evidence>
<dbReference type="RefSeq" id="WP_088713419.1">
    <property type="nucleotide sequence ID" value="NZ_NFZT01000001.1"/>
</dbReference>
<dbReference type="PRINTS" id="PR00956">
    <property type="entry name" value="FLGMOTORFLIN"/>
</dbReference>
<comment type="subcellular location">
    <subcellularLocation>
        <location evidence="7">Cell membrane</location>
        <topology evidence="7">Peripheral membrane protein</topology>
        <orientation evidence="7">Cytoplasmic side</orientation>
    </subcellularLocation>
    <subcellularLocation>
        <location evidence="7">Bacterial flagellum basal body</location>
    </subcellularLocation>
</comment>
<dbReference type="GO" id="GO:0006935">
    <property type="term" value="P:chemotaxis"/>
    <property type="evidence" value="ECO:0007669"/>
    <property type="project" value="UniProtKB-KW"/>
</dbReference>
<evidence type="ECO:0000313" key="9">
    <source>
        <dbReference type="EMBL" id="OWV34709.1"/>
    </source>
</evidence>
<dbReference type="GO" id="GO:0003774">
    <property type="term" value="F:cytoskeletal motor activity"/>
    <property type="evidence" value="ECO:0007669"/>
    <property type="project" value="UniProtKB-UniRule"/>
</dbReference>
<keyword evidence="3 7" id="KW-1003">Cell membrane</keyword>
<dbReference type="Proteomes" id="UP000198462">
    <property type="component" value="Unassembled WGS sequence"/>
</dbReference>
<dbReference type="GO" id="GO:0009425">
    <property type="term" value="C:bacterial-type flagellum basal body"/>
    <property type="evidence" value="ECO:0007669"/>
    <property type="project" value="UniProtKB-SubCell"/>
</dbReference>
<dbReference type="InterPro" id="IPR012826">
    <property type="entry name" value="FliN"/>
</dbReference>
<comment type="function">
    <text evidence="7">FliN is one of three proteins (FliG, FliN, FliM) that form the rotor-mounted switch complex (C ring), located at the base of the basal body. This complex interacts with the CheY and CheZ chemotaxis proteins, in addition to contacting components of the motor that determine the direction of flagellar rotation.</text>
</comment>
<organism evidence="9 10">
    <name type="scientific">Pacificimonas flava</name>
    <dbReference type="NCBI Taxonomy" id="1234595"/>
    <lineage>
        <taxon>Bacteria</taxon>
        <taxon>Pseudomonadati</taxon>
        <taxon>Pseudomonadota</taxon>
        <taxon>Alphaproteobacteria</taxon>
        <taxon>Sphingomonadales</taxon>
        <taxon>Sphingosinicellaceae</taxon>
        <taxon>Pacificimonas</taxon>
    </lineage>
</organism>
<dbReference type="PANTHER" id="PTHR43484">
    <property type="match status" value="1"/>
</dbReference>
<dbReference type="InterPro" id="IPR001543">
    <property type="entry name" value="FliN-like_C"/>
</dbReference>
<dbReference type="PANTHER" id="PTHR43484:SF1">
    <property type="entry name" value="FLAGELLAR MOTOR SWITCH PROTEIN FLIN"/>
    <property type="match status" value="1"/>
</dbReference>
<evidence type="ECO:0000256" key="1">
    <source>
        <dbReference type="ARBA" id="ARBA00009226"/>
    </source>
</evidence>
<evidence type="ECO:0000256" key="7">
    <source>
        <dbReference type="RuleBase" id="RU362074"/>
    </source>
</evidence>
<dbReference type="AlphaFoldDB" id="A0A219BA76"/>
<feature type="domain" description="Flagellar motor switch protein FliN-like C-terminal" evidence="8">
    <location>
        <begin position="56"/>
        <end position="125"/>
    </location>
</feature>
<keyword evidence="6 7" id="KW-0472">Membrane</keyword>
<protein>
    <recommendedName>
        <fullName evidence="2 7">Flagellar motor switch protein FliN</fullName>
    </recommendedName>
</protein>
<dbReference type="OrthoDB" id="9790303at2"/>
<dbReference type="SUPFAM" id="SSF101801">
    <property type="entry name" value="Surface presentation of antigens (SPOA)"/>
    <property type="match status" value="1"/>
</dbReference>
<dbReference type="InterPro" id="IPR001172">
    <property type="entry name" value="FliN_T3SS_HrcQb"/>
</dbReference>
<gene>
    <name evidence="9" type="ORF">B5C34_08915</name>
</gene>
<dbReference type="NCBIfam" id="TIGR02480">
    <property type="entry name" value="fliN"/>
    <property type="match status" value="1"/>
</dbReference>
<dbReference type="Pfam" id="PF01052">
    <property type="entry name" value="FliMN_C"/>
    <property type="match status" value="1"/>
</dbReference>
<evidence type="ECO:0000256" key="6">
    <source>
        <dbReference type="ARBA" id="ARBA00023136"/>
    </source>
</evidence>
<dbReference type="Gene3D" id="2.30.330.10">
    <property type="entry name" value="SpoA-like"/>
    <property type="match status" value="1"/>
</dbReference>
<keyword evidence="9" id="KW-0282">Flagellum</keyword>
<comment type="similarity">
    <text evidence="1 7">Belongs to the FliN/MopA/SpaO family.</text>
</comment>
<evidence type="ECO:0000313" key="10">
    <source>
        <dbReference type="Proteomes" id="UP000198462"/>
    </source>
</evidence>
<keyword evidence="10" id="KW-1185">Reference proteome</keyword>
<evidence type="ECO:0000256" key="5">
    <source>
        <dbReference type="ARBA" id="ARBA00022779"/>
    </source>
</evidence>